<evidence type="ECO:0000256" key="2">
    <source>
        <dbReference type="ARBA" id="ARBA00023015"/>
    </source>
</evidence>
<dbReference type="SMART" id="SM00297">
    <property type="entry name" value="BROMO"/>
    <property type="match status" value="1"/>
</dbReference>
<dbReference type="InterPro" id="IPR036427">
    <property type="entry name" value="Bromodomain-like_sf"/>
</dbReference>
<gene>
    <name evidence="9" type="ORF">KUTeg_018998</name>
</gene>
<keyword evidence="5" id="KW-0539">Nucleus</keyword>
<comment type="caution">
    <text evidence="9">The sequence shown here is derived from an EMBL/GenBank/DDBJ whole genome shotgun (WGS) entry which is preliminary data.</text>
</comment>
<dbReference type="InterPro" id="IPR018247">
    <property type="entry name" value="EF_Hand_1_Ca_BS"/>
</dbReference>
<dbReference type="PANTHER" id="PTHR22881">
    <property type="entry name" value="BROMODOMAIN CONTAINING PROTEIN"/>
    <property type="match status" value="1"/>
</dbReference>
<dbReference type="PROSITE" id="PS00018">
    <property type="entry name" value="EF_HAND_1"/>
    <property type="match status" value="1"/>
</dbReference>
<dbReference type="PROSITE" id="PS50014">
    <property type="entry name" value="BROMODOMAIN_2"/>
    <property type="match status" value="1"/>
</dbReference>
<feature type="compositionally biased region" description="Acidic residues" evidence="7">
    <location>
        <begin position="108"/>
        <end position="120"/>
    </location>
</feature>
<feature type="compositionally biased region" description="Basic and acidic residues" evidence="7">
    <location>
        <begin position="98"/>
        <end position="107"/>
    </location>
</feature>
<keyword evidence="4" id="KW-0804">Transcription</keyword>
<dbReference type="InterPro" id="IPR051831">
    <property type="entry name" value="Bromodomain_contain_prot"/>
</dbReference>
<feature type="compositionally biased region" description="Basic residues" evidence="7">
    <location>
        <begin position="1"/>
        <end position="14"/>
    </location>
</feature>
<feature type="compositionally biased region" description="Acidic residues" evidence="7">
    <location>
        <begin position="81"/>
        <end position="97"/>
    </location>
</feature>
<name>A0ABQ9EB92_TEGGR</name>
<evidence type="ECO:0000256" key="7">
    <source>
        <dbReference type="SAM" id="MobiDB-lite"/>
    </source>
</evidence>
<dbReference type="Gene3D" id="1.20.920.10">
    <property type="entry name" value="Bromodomain-like"/>
    <property type="match status" value="1"/>
</dbReference>
<dbReference type="Pfam" id="PF00439">
    <property type="entry name" value="Bromodomain"/>
    <property type="match status" value="1"/>
</dbReference>
<keyword evidence="10" id="KW-1185">Reference proteome</keyword>
<feature type="compositionally biased region" description="Basic and acidic residues" evidence="7">
    <location>
        <begin position="62"/>
        <end position="80"/>
    </location>
</feature>
<feature type="compositionally biased region" description="Basic and acidic residues" evidence="7">
    <location>
        <begin position="15"/>
        <end position="27"/>
    </location>
</feature>
<feature type="compositionally biased region" description="Basic residues" evidence="7">
    <location>
        <begin position="48"/>
        <end position="61"/>
    </location>
</feature>
<dbReference type="PRINTS" id="PR00503">
    <property type="entry name" value="BROMODOMAIN"/>
</dbReference>
<dbReference type="InterPro" id="IPR001487">
    <property type="entry name" value="Bromodomain"/>
</dbReference>
<evidence type="ECO:0000259" key="8">
    <source>
        <dbReference type="PROSITE" id="PS50014"/>
    </source>
</evidence>
<feature type="region of interest" description="Disordered" evidence="7">
    <location>
        <begin position="1"/>
        <end position="127"/>
    </location>
</feature>
<evidence type="ECO:0000256" key="6">
    <source>
        <dbReference type="PROSITE-ProRule" id="PRU00035"/>
    </source>
</evidence>
<dbReference type="Proteomes" id="UP001217089">
    <property type="component" value="Unassembled WGS sequence"/>
</dbReference>
<feature type="domain" description="Bromo" evidence="8">
    <location>
        <begin position="154"/>
        <end position="224"/>
    </location>
</feature>
<evidence type="ECO:0000313" key="10">
    <source>
        <dbReference type="Proteomes" id="UP001217089"/>
    </source>
</evidence>
<accession>A0ABQ9EB92</accession>
<dbReference type="SUPFAM" id="SSF47370">
    <property type="entry name" value="Bromodomain"/>
    <property type="match status" value="1"/>
</dbReference>
<dbReference type="InterPro" id="IPR021900">
    <property type="entry name" value="DUF3512"/>
</dbReference>
<evidence type="ECO:0000256" key="4">
    <source>
        <dbReference type="ARBA" id="ARBA00023163"/>
    </source>
</evidence>
<evidence type="ECO:0000256" key="3">
    <source>
        <dbReference type="ARBA" id="ARBA00023117"/>
    </source>
</evidence>
<evidence type="ECO:0000256" key="1">
    <source>
        <dbReference type="ARBA" id="ARBA00004123"/>
    </source>
</evidence>
<dbReference type="EMBL" id="JARBDR010000917">
    <property type="protein sequence ID" value="KAJ8302602.1"/>
    <property type="molecule type" value="Genomic_DNA"/>
</dbReference>
<sequence>MMGKKHKKHHKSEKRSHDEERSEKEPLRLVLKVNTADSDVYSDSPHEGKKHKHKKKKKKKSSDKEKHRHEEKSRKRAREEAAEEEMQVSQEDEEEEVREPVVKKIAVEEAESEETAEEEVSTERPTEDSKLAINREDGRGILRLCLKYLQKNLQKKDTNGFFAYPVNDVIAPGYSSIILNPMDFNTMFTKITNDQYRNVLDYKKDFVLMCNNAMTYNRPETIYYKEAKRLLHTGMKLLSKDKLLNMKRTTPWLASITMEELGIDEPDETGVIMEAIVEEEMLEKKRAKATKSLGRFEAFPDNLSPEDILAQAQAAARDAADMLTLRKPNSRYGFLRRREDGSTSMTILNPENEGIVSETEKVVNLGSLVGKLTSGTGSLATFKEDKRNKITPINYLNYGPFSSYAPSYDSTFSNLSKEDSDLMLSTYGDETGVDYAKSVMSFVENAGDYAISMVDHLLDILTKGEHTKVKKMLEKKKKDEDEKTHNEVVAALNDENNTQLGTKEDGGTKSDIDINSLRSLGELGVDVSFLDNFDKESKKDPVQEKLDQTASLLNDLQQTQYERLGGHLPSHLGNIPGPSEKELLLAQKVTKELKELAKEANPAAVVSTKAVRSAMGITYNPITSQPEQVDLTGPTAESVEPISQDITGELSSEVASTDVQDNIVSDETMDTADPNDSDEIDISEFLQLPQNGLGGGDTCSNSVIDTT</sequence>
<protein>
    <recommendedName>
        <fullName evidence="8">Bromo domain-containing protein</fullName>
    </recommendedName>
</protein>
<keyword evidence="3 6" id="KW-0103">Bromodomain</keyword>
<keyword evidence="2" id="KW-0805">Transcription regulation</keyword>
<evidence type="ECO:0000256" key="5">
    <source>
        <dbReference type="ARBA" id="ARBA00023242"/>
    </source>
</evidence>
<organism evidence="9 10">
    <name type="scientific">Tegillarca granosa</name>
    <name type="common">Malaysian cockle</name>
    <name type="synonym">Anadara granosa</name>
    <dbReference type="NCBI Taxonomy" id="220873"/>
    <lineage>
        <taxon>Eukaryota</taxon>
        <taxon>Metazoa</taxon>
        <taxon>Spiralia</taxon>
        <taxon>Lophotrochozoa</taxon>
        <taxon>Mollusca</taxon>
        <taxon>Bivalvia</taxon>
        <taxon>Autobranchia</taxon>
        <taxon>Pteriomorphia</taxon>
        <taxon>Arcoida</taxon>
        <taxon>Arcoidea</taxon>
        <taxon>Arcidae</taxon>
        <taxon>Tegillarca</taxon>
    </lineage>
</organism>
<dbReference type="Pfam" id="PF12024">
    <property type="entry name" value="DUF3512"/>
    <property type="match status" value="1"/>
</dbReference>
<reference evidence="9 10" key="1">
    <citation type="submission" date="2022-12" db="EMBL/GenBank/DDBJ databases">
        <title>Chromosome-level genome of Tegillarca granosa.</title>
        <authorList>
            <person name="Kim J."/>
        </authorList>
    </citation>
    <scope>NUCLEOTIDE SEQUENCE [LARGE SCALE GENOMIC DNA]</scope>
    <source>
        <strain evidence="9">Teg-2019</strain>
        <tissue evidence="9">Adductor muscle</tissue>
    </source>
</reference>
<evidence type="ECO:0000313" key="9">
    <source>
        <dbReference type="EMBL" id="KAJ8302602.1"/>
    </source>
</evidence>
<comment type="subcellular location">
    <subcellularLocation>
        <location evidence="1">Nucleus</location>
    </subcellularLocation>
</comment>
<dbReference type="PANTHER" id="PTHR22881:SF27">
    <property type="entry name" value="BROMODOMAIN CONTAINING 7_9"/>
    <property type="match status" value="1"/>
</dbReference>
<proteinExistence type="predicted"/>